<dbReference type="OrthoDB" id="10251809at2759"/>
<evidence type="ECO:0000256" key="2">
    <source>
        <dbReference type="ARBA" id="ARBA00023134"/>
    </source>
</evidence>
<dbReference type="PANTHER" id="PTHR24072">
    <property type="entry name" value="RHO FAMILY GTPASE"/>
    <property type="match status" value="1"/>
</dbReference>
<evidence type="ECO:0000313" key="4">
    <source>
        <dbReference type="Proteomes" id="UP000694845"/>
    </source>
</evidence>
<dbReference type="InterPro" id="IPR003578">
    <property type="entry name" value="Small_GTPase_Rho"/>
</dbReference>
<accession>A0A8B7YQR1</accession>
<dbReference type="GO" id="GO:0007264">
    <property type="term" value="P:small GTPase-mediated signal transduction"/>
    <property type="evidence" value="ECO:0007669"/>
    <property type="project" value="InterPro"/>
</dbReference>
<dbReference type="InterPro" id="IPR005225">
    <property type="entry name" value="Small_GTP-bd"/>
</dbReference>
<evidence type="ECO:0000313" key="7">
    <source>
        <dbReference type="RefSeq" id="XP_022095612.1"/>
    </source>
</evidence>
<dbReference type="PROSITE" id="PS51419">
    <property type="entry name" value="RAB"/>
    <property type="match status" value="1"/>
</dbReference>
<dbReference type="GO" id="GO:0003924">
    <property type="term" value="F:GTPase activity"/>
    <property type="evidence" value="ECO:0007669"/>
    <property type="project" value="InterPro"/>
</dbReference>
<dbReference type="InterPro" id="IPR001806">
    <property type="entry name" value="Small_GTPase"/>
</dbReference>
<dbReference type="Pfam" id="PF00071">
    <property type="entry name" value="Ras"/>
    <property type="match status" value="2"/>
</dbReference>
<feature type="domain" description="BTB" evidence="3">
    <location>
        <begin position="510"/>
        <end position="577"/>
    </location>
</feature>
<name>A0A8B7YQR1_ACAPL</name>
<dbReference type="RefSeq" id="XP_022095612.1">
    <property type="nucleotide sequence ID" value="XM_022239920.1"/>
</dbReference>
<evidence type="ECO:0000313" key="6">
    <source>
        <dbReference type="RefSeq" id="XP_022095611.1"/>
    </source>
</evidence>
<dbReference type="PROSITE" id="PS00675">
    <property type="entry name" value="SIGMA54_INTERACT_1"/>
    <property type="match status" value="1"/>
</dbReference>
<dbReference type="CDD" id="cd00157">
    <property type="entry name" value="Rho"/>
    <property type="match status" value="1"/>
</dbReference>
<dbReference type="PROSITE" id="PS51420">
    <property type="entry name" value="RHO"/>
    <property type="match status" value="1"/>
</dbReference>
<reference evidence="5 6" key="1">
    <citation type="submission" date="2025-04" db="UniProtKB">
        <authorList>
            <consortium name="RefSeq"/>
        </authorList>
    </citation>
    <scope>IDENTIFICATION</scope>
</reference>
<dbReference type="GeneID" id="110981903"/>
<dbReference type="AlphaFoldDB" id="A0A8B7YQR1"/>
<evidence type="ECO:0000259" key="3">
    <source>
        <dbReference type="PROSITE" id="PS50097"/>
    </source>
</evidence>
<dbReference type="PRINTS" id="PR00449">
    <property type="entry name" value="RASTRNSFRMNG"/>
</dbReference>
<keyword evidence="4" id="KW-1185">Reference proteome</keyword>
<organism evidence="4 8">
    <name type="scientific">Acanthaster planci</name>
    <name type="common">Crown-of-thorns starfish</name>
    <dbReference type="NCBI Taxonomy" id="133434"/>
    <lineage>
        <taxon>Eukaryota</taxon>
        <taxon>Metazoa</taxon>
        <taxon>Echinodermata</taxon>
        <taxon>Eleutherozoa</taxon>
        <taxon>Asterozoa</taxon>
        <taxon>Asteroidea</taxon>
        <taxon>Valvatacea</taxon>
        <taxon>Valvatida</taxon>
        <taxon>Acanthasteridae</taxon>
        <taxon>Acanthaster</taxon>
    </lineage>
</organism>
<keyword evidence="2" id="KW-0342">GTP-binding</keyword>
<dbReference type="SMART" id="SM00225">
    <property type="entry name" value="BTB"/>
    <property type="match status" value="2"/>
</dbReference>
<dbReference type="CDD" id="cd18499">
    <property type="entry name" value="BACK_RHOBTB"/>
    <property type="match status" value="1"/>
</dbReference>
<dbReference type="KEGG" id="aplc:110981903"/>
<dbReference type="Gene3D" id="3.30.710.10">
    <property type="entry name" value="Potassium Channel Kv1.1, Chain A"/>
    <property type="match status" value="2"/>
</dbReference>
<feature type="domain" description="BTB" evidence="3">
    <location>
        <begin position="339"/>
        <end position="447"/>
    </location>
</feature>
<evidence type="ECO:0000313" key="5">
    <source>
        <dbReference type="RefSeq" id="XP_022095610.1"/>
    </source>
</evidence>
<evidence type="ECO:0000313" key="9">
    <source>
        <dbReference type="RefSeq" id="XP_022095614.1"/>
    </source>
</evidence>
<keyword evidence="1" id="KW-0547">Nucleotide-binding</keyword>
<dbReference type="PROSITE" id="PS51421">
    <property type="entry name" value="RAS"/>
    <property type="match status" value="1"/>
</dbReference>
<dbReference type="SUPFAM" id="SSF54695">
    <property type="entry name" value="POZ domain"/>
    <property type="match status" value="2"/>
</dbReference>
<dbReference type="SMART" id="SM00173">
    <property type="entry name" value="RAS"/>
    <property type="match status" value="1"/>
</dbReference>
<dbReference type="GO" id="GO:0005525">
    <property type="term" value="F:GTP binding"/>
    <property type="evidence" value="ECO:0007669"/>
    <property type="project" value="UniProtKB-KW"/>
</dbReference>
<dbReference type="InterPro" id="IPR025662">
    <property type="entry name" value="Sigma_54_int_dom_ATP-bd_1"/>
</dbReference>
<dbReference type="RefSeq" id="XP_022095611.1">
    <property type="nucleotide sequence ID" value="XM_022239919.1"/>
</dbReference>
<sequence length="691" mass="78710">MPFKREDRMELKIMLEGDEGVGKTCLSISYHQGFFPRGYITINFGYCSFEALLAGKTFKHMIADVSSGGEDMDRLRHFNYPETDLFLMCFSVERRSSFEHIESRWLPEIRHHMPTTPILLVATKIDLRGSSQHSCVTFDEGLKLAKKHNWPYIETSALLHRNERNQLSMSCSPDAFIWSYPLNHEEVDVFHLYFSVHSRTSLMNVETRWVPEIRHAMPGVPILLVAKNIDPPWSSNRTRVVTYEEGLKMAQKLNVEYTEMTGQLNLNAEECFEKAAYIGEEVRTQNMPKKKKGFFGFRERKPKPRPPEVPPVDEAPRIEIQTSTIADDFGKALEQSAFSDVVFIVEGKSILAHKVVLCSASNFFCCVFGLDPPDQDTASHPSFLNFTQKDINQGKITGLAGILDEVTPEGSLLETAKTQVTISVDISYKTFRYVLEFLYTGLPSITDGTSTEDLMALQKASNTFSLPMLDSIVKNLQNDGKFLNPSIGTYLNDQTGQRAKWLFLNRQTLSDIRFKVEDTTVHAHKVILTSRCGFMNGMFSGDFTESSQDEIRIEDVSLECFLALLEYLYTDHAPIEEGDAVGILVAADWYGPDRLRNLCELYISKGVDVTDKHVDVIGLLHTAQIYNASQLAQWCLDLISRNFVAFQQRAEFKKLKGENLKYVTENRWPPVSYLEELEKYKAEWGKKGDRV</sequence>
<gene>
    <name evidence="5 6 7 8 9" type="primary">LOC110981903</name>
</gene>
<dbReference type="PROSITE" id="PS50097">
    <property type="entry name" value="BTB"/>
    <property type="match status" value="2"/>
</dbReference>
<dbReference type="Gene3D" id="3.40.50.300">
    <property type="entry name" value="P-loop containing nucleotide triphosphate hydrolases"/>
    <property type="match status" value="2"/>
</dbReference>
<dbReference type="Proteomes" id="UP000694845">
    <property type="component" value="Unplaced"/>
</dbReference>
<protein>
    <submittedName>
        <fullName evidence="5 6">Rho-related protein racA-like isoform X1</fullName>
    </submittedName>
</protein>
<dbReference type="SMART" id="SM00174">
    <property type="entry name" value="RHO"/>
    <property type="match status" value="1"/>
</dbReference>
<dbReference type="InterPro" id="IPR027417">
    <property type="entry name" value="P-loop_NTPase"/>
</dbReference>
<dbReference type="RefSeq" id="XP_022095610.1">
    <property type="nucleotide sequence ID" value="XM_022239918.1"/>
</dbReference>
<dbReference type="NCBIfam" id="TIGR00231">
    <property type="entry name" value="small_GTP"/>
    <property type="match status" value="1"/>
</dbReference>
<dbReference type="CDD" id="cd18299">
    <property type="entry name" value="BTB1_POZ_RhoBTB"/>
    <property type="match status" value="1"/>
</dbReference>
<evidence type="ECO:0000313" key="8">
    <source>
        <dbReference type="RefSeq" id="XP_022095613.1"/>
    </source>
</evidence>
<dbReference type="InterPro" id="IPR000210">
    <property type="entry name" value="BTB/POZ_dom"/>
</dbReference>
<proteinExistence type="predicted"/>
<dbReference type="FunFam" id="3.30.710.10:FF:000202">
    <property type="entry name" value="Predicted protein"/>
    <property type="match status" value="1"/>
</dbReference>
<dbReference type="Pfam" id="PF00651">
    <property type="entry name" value="BTB"/>
    <property type="match status" value="2"/>
</dbReference>
<dbReference type="InterPro" id="IPR011333">
    <property type="entry name" value="SKP1/BTB/POZ_sf"/>
</dbReference>
<evidence type="ECO:0000256" key="1">
    <source>
        <dbReference type="ARBA" id="ARBA00022741"/>
    </source>
</evidence>
<dbReference type="SUPFAM" id="SSF52540">
    <property type="entry name" value="P-loop containing nucleoside triphosphate hydrolases"/>
    <property type="match status" value="2"/>
</dbReference>
<dbReference type="RefSeq" id="XP_022095614.1">
    <property type="nucleotide sequence ID" value="XM_022239922.1"/>
</dbReference>
<dbReference type="SMART" id="SM00175">
    <property type="entry name" value="RAB"/>
    <property type="match status" value="1"/>
</dbReference>
<dbReference type="CDD" id="cd18300">
    <property type="entry name" value="BTB2_POZ_RhoBTB"/>
    <property type="match status" value="1"/>
</dbReference>
<dbReference type="RefSeq" id="XP_022095613.1">
    <property type="nucleotide sequence ID" value="XM_022239921.1"/>
</dbReference>